<evidence type="ECO:0000256" key="1">
    <source>
        <dbReference type="SAM" id="MobiDB-lite"/>
    </source>
</evidence>
<dbReference type="Pfam" id="PF25547">
    <property type="entry name" value="WXG100_2"/>
    <property type="match status" value="1"/>
</dbReference>
<dbReference type="InterPro" id="IPR057746">
    <property type="entry name" value="CpnT-like_N"/>
</dbReference>
<protein>
    <recommendedName>
        <fullName evidence="2">Outer membrane channel protein CpnT-like N-terminal domain-containing protein</fullName>
    </recommendedName>
</protein>
<organism evidence="3 5">
    <name type="scientific">Amycolatopsis regifaucium</name>
    <dbReference type="NCBI Taxonomy" id="546365"/>
    <lineage>
        <taxon>Bacteria</taxon>
        <taxon>Bacillati</taxon>
        <taxon>Actinomycetota</taxon>
        <taxon>Actinomycetes</taxon>
        <taxon>Pseudonocardiales</taxon>
        <taxon>Pseudonocardiaceae</taxon>
        <taxon>Amycolatopsis</taxon>
    </lineage>
</organism>
<name>A0A154MN21_9PSEU</name>
<evidence type="ECO:0000313" key="3">
    <source>
        <dbReference type="EMBL" id="KZB85655.1"/>
    </source>
</evidence>
<dbReference type="Gene3D" id="1.20.1260.20">
    <property type="entry name" value="PPE superfamily"/>
    <property type="match status" value="1"/>
</dbReference>
<gene>
    <name evidence="4" type="ORF">ATP06_0204120</name>
    <name evidence="3" type="ORF">AVL48_29790</name>
</gene>
<evidence type="ECO:0000259" key="2">
    <source>
        <dbReference type="Pfam" id="PF25547"/>
    </source>
</evidence>
<comment type="caution">
    <text evidence="3">The sequence shown here is derived from an EMBL/GenBank/DDBJ whole genome shotgun (WGS) entry which is preliminary data.</text>
</comment>
<evidence type="ECO:0000313" key="4">
    <source>
        <dbReference type="EMBL" id="OKA10591.1"/>
    </source>
</evidence>
<dbReference type="SUPFAM" id="SSF140453">
    <property type="entry name" value="EsxAB dimer-like"/>
    <property type="match status" value="1"/>
</dbReference>
<feature type="compositionally biased region" description="Gly residues" evidence="1">
    <location>
        <begin position="202"/>
        <end position="226"/>
    </location>
</feature>
<reference evidence="3 5" key="1">
    <citation type="submission" date="2015-12" db="EMBL/GenBank/DDBJ databases">
        <title>Amycolatopsis regifaucium genome sequencing and assembly.</title>
        <authorList>
            <person name="Mayilraj S."/>
        </authorList>
    </citation>
    <scope>NUCLEOTIDE SEQUENCE [LARGE SCALE GENOMIC DNA]</scope>
    <source>
        <strain evidence="3 5">GY080</strain>
    </source>
</reference>
<proteinExistence type="predicted"/>
<dbReference type="Proteomes" id="UP000186883">
    <property type="component" value="Unassembled WGS sequence"/>
</dbReference>
<accession>A0A154MN21</accession>
<dbReference type="OrthoDB" id="3638715at2"/>
<reference evidence="4 6" key="2">
    <citation type="submission" date="2016-11" db="EMBL/GenBank/DDBJ databases">
        <title>Genome sequencing of Amycolatopsis regifaucium.</title>
        <authorList>
            <person name="Mayilraj S."/>
            <person name="Kaur N."/>
        </authorList>
    </citation>
    <scope>NUCLEOTIDE SEQUENCE [LARGE SCALE GENOMIC DNA]</scope>
    <source>
        <strain evidence="4 6">GY080</strain>
    </source>
</reference>
<keyword evidence="6" id="KW-1185">Reference proteome</keyword>
<dbReference type="InterPro" id="IPR038332">
    <property type="entry name" value="PPE_sf"/>
</dbReference>
<dbReference type="EMBL" id="LQCI01000010">
    <property type="protein sequence ID" value="KZB85655.1"/>
    <property type="molecule type" value="Genomic_DNA"/>
</dbReference>
<evidence type="ECO:0000313" key="5">
    <source>
        <dbReference type="Proteomes" id="UP000076321"/>
    </source>
</evidence>
<dbReference type="EMBL" id="LOBU02000004">
    <property type="protein sequence ID" value="OKA10591.1"/>
    <property type="molecule type" value="Genomic_DNA"/>
</dbReference>
<dbReference type="RefSeq" id="WP_061983169.1">
    <property type="nucleotide sequence ID" value="NZ_FOPQ01000013.1"/>
</dbReference>
<dbReference type="InterPro" id="IPR036689">
    <property type="entry name" value="ESAT-6-like_sf"/>
</dbReference>
<feature type="region of interest" description="Disordered" evidence="1">
    <location>
        <begin position="185"/>
        <end position="262"/>
    </location>
</feature>
<dbReference type="AlphaFoldDB" id="A0A154MN21"/>
<feature type="domain" description="Outer membrane channel protein CpnT-like N-terminal" evidence="2">
    <location>
        <begin position="24"/>
        <end position="114"/>
    </location>
</feature>
<dbReference type="Proteomes" id="UP000076321">
    <property type="component" value="Unassembled WGS sequence"/>
</dbReference>
<sequence>MTGTAHTNFAAYSHQQLYAMLQAGDPNTARHAAHKWQSTGSNLFEQAENLTGELKDFSGSWTGGAADKYHTMITDLVGGIRKVAQTALAMNNLLEDAADALVKAKKEMPAPVAVPDVSPADVALAVNPPLLPPDSSPATIVNAAQQRQQAIANVEAQQQAAGAASAAHSKAIVVMTQLAGEYTATEESIPASPNAVSTPPVTGGGTAPGGAVGNDIGGTPGAGVGLVPGDNTHPLPSDGSTPPATGQPGTGQPGQPIKSNPLFGDMFTAGLAAASAAAFGRFGSIMPRVPGWATGKNPKEDKKDGEVVGGGAGAGAGAGAGVTAGGAGGGIPIGGGGAPSLDGGAIGAGGGGFSGPGEVPAAFSGLAGDGGAGSAMSGLAGGAAGAAGAAAAKGAMPMMPMMPMGMGAGGDLGSGRRIPPWLVETENVWGQSAPVAPAVLGEEPEQY</sequence>
<evidence type="ECO:0000313" key="6">
    <source>
        <dbReference type="Proteomes" id="UP000186883"/>
    </source>
</evidence>